<dbReference type="InterPro" id="IPR058248">
    <property type="entry name" value="Lxx211020-like"/>
</dbReference>
<dbReference type="PANTHER" id="PTHR36302">
    <property type="entry name" value="BLR7088 PROTEIN"/>
    <property type="match status" value="1"/>
</dbReference>
<dbReference type="Proteomes" id="UP001209257">
    <property type="component" value="Unassembled WGS sequence"/>
</dbReference>
<feature type="chain" id="PRO_5045681532" evidence="1">
    <location>
        <begin position="21"/>
        <end position="153"/>
    </location>
</feature>
<dbReference type="PANTHER" id="PTHR36302:SF1">
    <property type="entry name" value="COPPER CHAPERONE PCU(A)C"/>
    <property type="match status" value="1"/>
</dbReference>
<feature type="signal peptide" evidence="1">
    <location>
        <begin position="1"/>
        <end position="20"/>
    </location>
</feature>
<gene>
    <name evidence="2" type="ORF">OCL06_01360</name>
</gene>
<keyword evidence="3" id="KW-1185">Reference proteome</keyword>
<evidence type="ECO:0000256" key="1">
    <source>
        <dbReference type="SAM" id="SignalP"/>
    </source>
</evidence>
<organism evidence="2 3">
    <name type="scientific">Alteromonas salexigens</name>
    <dbReference type="NCBI Taxonomy" id="2982530"/>
    <lineage>
        <taxon>Bacteria</taxon>
        <taxon>Pseudomonadati</taxon>
        <taxon>Pseudomonadota</taxon>
        <taxon>Gammaproteobacteria</taxon>
        <taxon>Alteromonadales</taxon>
        <taxon>Alteromonadaceae</taxon>
        <taxon>Alteromonas/Salinimonas group</taxon>
        <taxon>Alteromonas</taxon>
    </lineage>
</organism>
<name>A0ABT2VLU7_9ALTE</name>
<sequence length="153" mass="16010">MIIRTLLTIAGLVLATQSFAASVTVHDAHARATFPMAQSGAVYLALTNTSDKPVTVTGVTVDAAVADDAQIHTTDMQGDVMQMREVTDGVTLAPGQKVAFAPGGYHIMLLGLKNGLDEGNSVDLTLQLTSGETVDVTAAIKAIDKQTGHHHHH</sequence>
<proteinExistence type="predicted"/>
<protein>
    <submittedName>
        <fullName evidence="2">Copper chaperone PCu(A)C</fullName>
    </submittedName>
</protein>
<dbReference type="EMBL" id="JAOTJC010000004">
    <property type="protein sequence ID" value="MCU7553241.1"/>
    <property type="molecule type" value="Genomic_DNA"/>
</dbReference>
<evidence type="ECO:0000313" key="3">
    <source>
        <dbReference type="Proteomes" id="UP001209257"/>
    </source>
</evidence>
<dbReference type="Gene3D" id="2.60.40.1890">
    <property type="entry name" value="PCu(A)C copper chaperone"/>
    <property type="match status" value="1"/>
</dbReference>
<dbReference type="Pfam" id="PF04314">
    <property type="entry name" value="PCuAC"/>
    <property type="match status" value="1"/>
</dbReference>
<evidence type="ECO:0000313" key="2">
    <source>
        <dbReference type="EMBL" id="MCU7553241.1"/>
    </source>
</evidence>
<dbReference type="InterPro" id="IPR007410">
    <property type="entry name" value="LpqE-like"/>
</dbReference>
<comment type="caution">
    <text evidence="2">The sequence shown here is derived from an EMBL/GenBank/DDBJ whole genome shotgun (WGS) entry which is preliminary data.</text>
</comment>
<dbReference type="InterPro" id="IPR036182">
    <property type="entry name" value="PCuAC_sf"/>
</dbReference>
<reference evidence="3" key="1">
    <citation type="submission" date="2023-07" db="EMBL/GenBank/DDBJ databases">
        <title>Study on multiphase classification of strain Alteromonas salexigens isolated from the Yellow Sea.</title>
        <authorList>
            <person name="Sun L."/>
        </authorList>
    </citation>
    <scope>NUCLEOTIDE SEQUENCE [LARGE SCALE GENOMIC DNA]</scope>
    <source>
        <strain evidence="3">ASW11-19</strain>
    </source>
</reference>
<dbReference type="SUPFAM" id="SSF110087">
    <property type="entry name" value="DR1885-like metal-binding protein"/>
    <property type="match status" value="1"/>
</dbReference>
<keyword evidence="1" id="KW-0732">Signal</keyword>
<dbReference type="RefSeq" id="WP_262991946.1">
    <property type="nucleotide sequence ID" value="NZ_JAOTJC010000004.1"/>
</dbReference>
<accession>A0ABT2VLU7</accession>